<dbReference type="AlphaFoldDB" id="R6Y0R1"/>
<organism evidence="1">
    <name type="scientific">Phascolarctobacterium succinatutens CAG:287</name>
    <dbReference type="NCBI Taxonomy" id="1263101"/>
    <lineage>
        <taxon>Bacteria</taxon>
        <taxon>Bacillati</taxon>
        <taxon>Bacillota</taxon>
        <taxon>Negativicutes</taxon>
        <taxon>Acidaminococcales</taxon>
        <taxon>Acidaminococcaceae</taxon>
        <taxon>Phascolarctobacterium</taxon>
    </lineage>
</organism>
<reference evidence="1" key="1">
    <citation type="submission" date="2012-11" db="EMBL/GenBank/DDBJ databases">
        <title>Dependencies among metagenomic species, viruses, plasmids and units of genetic variation.</title>
        <authorList>
            <person name="Nielsen H.B."/>
            <person name="Almeida M."/>
            <person name="Juncker A.S."/>
            <person name="Rasmussen S."/>
            <person name="Li J."/>
            <person name="Sunagawa S."/>
            <person name="Plichta D."/>
            <person name="Gautier L."/>
            <person name="Le Chatelier E."/>
            <person name="Peletier E."/>
            <person name="Bonde I."/>
            <person name="Nielsen T."/>
            <person name="Manichanh C."/>
            <person name="Arumugam M."/>
            <person name="Batto J."/>
            <person name="Santos M.B.Q.D."/>
            <person name="Blom N."/>
            <person name="Borruel N."/>
            <person name="Burgdorf K.S."/>
            <person name="Boumezbeur F."/>
            <person name="Casellas F."/>
            <person name="Dore J."/>
            <person name="Guarner F."/>
            <person name="Hansen T."/>
            <person name="Hildebrand F."/>
            <person name="Kaas R.S."/>
            <person name="Kennedy S."/>
            <person name="Kristiansen K."/>
            <person name="Kultima J.R."/>
            <person name="Leonard P."/>
            <person name="Levenez F."/>
            <person name="Lund O."/>
            <person name="Moumen B."/>
            <person name="Le Paslier D."/>
            <person name="Pons N."/>
            <person name="Pedersen O."/>
            <person name="Prifti E."/>
            <person name="Qin J."/>
            <person name="Raes J."/>
            <person name="Tap J."/>
            <person name="Tims S."/>
            <person name="Ussery D.W."/>
            <person name="Yamada T."/>
            <person name="MetaHit consortium"/>
            <person name="Renault P."/>
            <person name="Sicheritz-Ponten T."/>
            <person name="Bork P."/>
            <person name="Wang J."/>
            <person name="Brunak S."/>
            <person name="Ehrlich S.D."/>
        </authorList>
    </citation>
    <scope>NUCLEOTIDE SEQUENCE [LARGE SCALE GENOMIC DNA]</scope>
</reference>
<sequence>MSNMDYSYWNLNPLVLDKGEEVKEELLKYYELGYDEDNKTEETAYNEVKYIVRSGCNLDELFDMINYEKLKAVVSLICTKYELDDSDFDIYVNGIDISVAYQHSQIA</sequence>
<accession>R6Y0R1</accession>
<dbReference type="RefSeq" id="WP_021719896.1">
    <property type="nucleotide sequence ID" value="NZ_FR892782.1"/>
</dbReference>
<comment type="caution">
    <text evidence="1">The sequence shown here is derived from an EMBL/GenBank/DDBJ whole genome shotgun (WGS) entry which is preliminary data.</text>
</comment>
<gene>
    <name evidence="1" type="ORF">BN587_00818</name>
</gene>
<evidence type="ECO:0000313" key="1">
    <source>
        <dbReference type="EMBL" id="CDD12052.1"/>
    </source>
</evidence>
<dbReference type="EMBL" id="CBGL010000110">
    <property type="protein sequence ID" value="CDD12052.1"/>
    <property type="molecule type" value="Genomic_DNA"/>
</dbReference>
<protein>
    <submittedName>
        <fullName evidence="1">Uncharacterized protein</fullName>
    </submittedName>
</protein>
<name>R6Y0R1_9FIRM</name>
<dbReference type="Proteomes" id="UP000014937">
    <property type="component" value="Unassembled WGS sequence"/>
</dbReference>
<proteinExistence type="predicted"/>
<dbReference type="HOGENOM" id="CLU_2207563_0_0_9"/>